<reference evidence="1 2" key="1">
    <citation type="submission" date="2024-11" db="EMBL/GenBank/DDBJ databases">
        <title>Chromosome-level genome assembly of Eucalyptus globulus Labill. provides insights into its genome evolution.</title>
        <authorList>
            <person name="Li X."/>
        </authorList>
    </citation>
    <scope>NUCLEOTIDE SEQUENCE [LARGE SCALE GENOMIC DNA]</scope>
    <source>
        <strain evidence="1">CL2024</strain>
        <tissue evidence="1">Fresh tender leaves</tissue>
    </source>
</reference>
<gene>
    <name evidence="1" type="ORF">ACJRO7_026662</name>
</gene>
<evidence type="ECO:0000313" key="1">
    <source>
        <dbReference type="EMBL" id="KAL3729567.1"/>
    </source>
</evidence>
<protein>
    <submittedName>
        <fullName evidence="1">Uncharacterized protein</fullName>
    </submittedName>
</protein>
<keyword evidence="2" id="KW-1185">Reference proteome</keyword>
<name>A0ABD3JSL7_EUCGL</name>
<dbReference type="AlphaFoldDB" id="A0ABD3JSL7"/>
<evidence type="ECO:0000313" key="2">
    <source>
        <dbReference type="Proteomes" id="UP001634007"/>
    </source>
</evidence>
<accession>A0ABD3JSL7</accession>
<dbReference type="EMBL" id="JBJKBG010000007">
    <property type="protein sequence ID" value="KAL3729567.1"/>
    <property type="molecule type" value="Genomic_DNA"/>
</dbReference>
<dbReference type="Proteomes" id="UP001634007">
    <property type="component" value="Unassembled WGS sequence"/>
</dbReference>
<organism evidence="1 2">
    <name type="scientific">Eucalyptus globulus</name>
    <name type="common">Tasmanian blue gum</name>
    <dbReference type="NCBI Taxonomy" id="34317"/>
    <lineage>
        <taxon>Eukaryota</taxon>
        <taxon>Viridiplantae</taxon>
        <taxon>Streptophyta</taxon>
        <taxon>Embryophyta</taxon>
        <taxon>Tracheophyta</taxon>
        <taxon>Spermatophyta</taxon>
        <taxon>Magnoliopsida</taxon>
        <taxon>eudicotyledons</taxon>
        <taxon>Gunneridae</taxon>
        <taxon>Pentapetalae</taxon>
        <taxon>rosids</taxon>
        <taxon>malvids</taxon>
        <taxon>Myrtales</taxon>
        <taxon>Myrtaceae</taxon>
        <taxon>Myrtoideae</taxon>
        <taxon>Eucalypteae</taxon>
        <taxon>Eucalyptus</taxon>
    </lineage>
</organism>
<comment type="caution">
    <text evidence="1">The sequence shown here is derived from an EMBL/GenBank/DDBJ whole genome shotgun (WGS) entry which is preliminary data.</text>
</comment>
<proteinExistence type="predicted"/>
<sequence>MLVPAFIQDPDNVTIVQAESRSKIPIFNDLYVRGLVRGLKGKEMKIQVFVEAKRRLHWGLFSLSVFDLSVWCPYVTFTAPTDGEDSRDWMSLGGTLNCYEY</sequence>